<protein>
    <recommendedName>
        <fullName evidence="3">Post-transcriptional regulator</fullName>
    </recommendedName>
</protein>
<name>A0ABS4GJM0_9BACL</name>
<dbReference type="Proteomes" id="UP001519343">
    <property type="component" value="Unassembled WGS sequence"/>
</dbReference>
<dbReference type="EMBL" id="JAGGKT010000001">
    <property type="protein sequence ID" value="MBP1930444.1"/>
    <property type="molecule type" value="Genomic_DNA"/>
</dbReference>
<keyword evidence="2" id="KW-1185">Reference proteome</keyword>
<organism evidence="1 2">
    <name type="scientific">Ammoniphilus resinae</name>
    <dbReference type="NCBI Taxonomy" id="861532"/>
    <lineage>
        <taxon>Bacteria</taxon>
        <taxon>Bacillati</taxon>
        <taxon>Bacillota</taxon>
        <taxon>Bacilli</taxon>
        <taxon>Bacillales</taxon>
        <taxon>Paenibacillaceae</taxon>
        <taxon>Aneurinibacillus group</taxon>
        <taxon>Ammoniphilus</taxon>
    </lineage>
</organism>
<evidence type="ECO:0000313" key="1">
    <source>
        <dbReference type="EMBL" id="MBP1930444.1"/>
    </source>
</evidence>
<accession>A0ABS4GJM0</accession>
<gene>
    <name evidence="1" type="ORF">J2Z37_000431</name>
</gene>
<comment type="caution">
    <text evidence="1">The sequence shown here is derived from an EMBL/GenBank/DDBJ whole genome shotgun (WGS) entry which is preliminary data.</text>
</comment>
<dbReference type="Pfam" id="PF13797">
    <property type="entry name" value="Post_transc_reg"/>
    <property type="match status" value="1"/>
</dbReference>
<evidence type="ECO:0000313" key="2">
    <source>
        <dbReference type="Proteomes" id="UP001519343"/>
    </source>
</evidence>
<sequence length="84" mass="9825">MEANEAITLEELRTEMRSVCQSKAEEFHLLGYEHVTADEIWDCVASRYKNAVPALHQLVNDILSLKATVFMNWMTMRIYRGEFE</sequence>
<evidence type="ECO:0008006" key="3">
    <source>
        <dbReference type="Google" id="ProtNLM"/>
    </source>
</evidence>
<reference evidence="1 2" key="1">
    <citation type="submission" date="2021-03" db="EMBL/GenBank/DDBJ databases">
        <title>Genomic Encyclopedia of Type Strains, Phase IV (KMG-IV): sequencing the most valuable type-strain genomes for metagenomic binning, comparative biology and taxonomic classification.</title>
        <authorList>
            <person name="Goeker M."/>
        </authorList>
    </citation>
    <scope>NUCLEOTIDE SEQUENCE [LARGE SCALE GENOMIC DNA]</scope>
    <source>
        <strain evidence="1 2">DSM 24738</strain>
    </source>
</reference>
<dbReference type="InterPro" id="IPR025716">
    <property type="entry name" value="Post-transcriptional_regulator"/>
</dbReference>
<proteinExistence type="predicted"/>